<dbReference type="Proteomes" id="UP001642540">
    <property type="component" value="Unassembled WGS sequence"/>
</dbReference>
<keyword evidence="2" id="KW-0732">Signal</keyword>
<protein>
    <submittedName>
        <fullName evidence="3">Uncharacterized protein</fullName>
    </submittedName>
</protein>
<feature type="signal peptide" evidence="2">
    <location>
        <begin position="1"/>
        <end position="24"/>
    </location>
</feature>
<evidence type="ECO:0000256" key="1">
    <source>
        <dbReference type="SAM" id="MobiDB-lite"/>
    </source>
</evidence>
<evidence type="ECO:0000313" key="4">
    <source>
        <dbReference type="Proteomes" id="UP001642540"/>
    </source>
</evidence>
<dbReference type="EMBL" id="CAXLJM020000086">
    <property type="protein sequence ID" value="CAL8131049.1"/>
    <property type="molecule type" value="Genomic_DNA"/>
</dbReference>
<organism evidence="3 4">
    <name type="scientific">Orchesella dallaii</name>
    <dbReference type="NCBI Taxonomy" id="48710"/>
    <lineage>
        <taxon>Eukaryota</taxon>
        <taxon>Metazoa</taxon>
        <taxon>Ecdysozoa</taxon>
        <taxon>Arthropoda</taxon>
        <taxon>Hexapoda</taxon>
        <taxon>Collembola</taxon>
        <taxon>Entomobryomorpha</taxon>
        <taxon>Entomobryoidea</taxon>
        <taxon>Orchesellidae</taxon>
        <taxon>Orchesellinae</taxon>
        <taxon>Orchesella</taxon>
    </lineage>
</organism>
<keyword evidence="4" id="KW-1185">Reference proteome</keyword>
<reference evidence="3 4" key="1">
    <citation type="submission" date="2024-08" db="EMBL/GenBank/DDBJ databases">
        <authorList>
            <person name="Cucini C."/>
            <person name="Frati F."/>
        </authorList>
    </citation>
    <scope>NUCLEOTIDE SEQUENCE [LARGE SCALE GENOMIC DNA]</scope>
</reference>
<sequence length="268" mass="28632">MAVYVRHLAVSILLISALSIHLEGFMSRYQACNTICGNELASSSPAIVPWAAFEDEEPMGRAGNDDGDIIPPPPVPGGTGVEQVRPVGVAVRPVGVAVRPVGVAVRPVGVAVRPVAPGPVAVRPIAPGPVAVRPIAPEPVAVRPVAPGPQPVYPGPNPYPGPGPIDDRGPTGSDDKWNINGELNFKWDTQIGWNTTFYGNISGGREHESLINLDNGGYIKDKDWFYYGAGFESNPWIVTNIGVRGGIKFGNVGGRRRRRRRRSVSRRS</sequence>
<feature type="chain" id="PRO_5046452678" evidence="2">
    <location>
        <begin position="25"/>
        <end position="268"/>
    </location>
</feature>
<gene>
    <name evidence="3" type="ORF">ODALV1_LOCUS24006</name>
</gene>
<feature type="region of interest" description="Disordered" evidence="1">
    <location>
        <begin position="148"/>
        <end position="173"/>
    </location>
</feature>
<accession>A0ABP1RMV7</accession>
<name>A0ABP1RMV7_9HEXA</name>
<feature type="compositionally biased region" description="Pro residues" evidence="1">
    <location>
        <begin position="148"/>
        <end position="163"/>
    </location>
</feature>
<evidence type="ECO:0000313" key="3">
    <source>
        <dbReference type="EMBL" id="CAL8131049.1"/>
    </source>
</evidence>
<proteinExistence type="predicted"/>
<comment type="caution">
    <text evidence="3">The sequence shown here is derived from an EMBL/GenBank/DDBJ whole genome shotgun (WGS) entry which is preliminary data.</text>
</comment>
<evidence type="ECO:0000256" key="2">
    <source>
        <dbReference type="SAM" id="SignalP"/>
    </source>
</evidence>